<feature type="region of interest" description="Disordered" evidence="1">
    <location>
        <begin position="184"/>
        <end position="203"/>
    </location>
</feature>
<dbReference type="InterPro" id="IPR019051">
    <property type="entry name" value="Trp_biosyn_TM_oprn/chp"/>
</dbReference>
<feature type="transmembrane region" description="Helical" evidence="2">
    <location>
        <begin position="123"/>
        <end position="143"/>
    </location>
</feature>
<dbReference type="InterPro" id="IPR011746">
    <property type="entry name" value="Trp_synth-assoc_CHP"/>
</dbReference>
<feature type="transmembrane region" description="Helical" evidence="2">
    <location>
        <begin position="75"/>
        <end position="97"/>
    </location>
</feature>
<reference evidence="3" key="1">
    <citation type="journal article" date="2013" name="Proc. Natl. Acad. Sci. U.S.A.">
        <title>Mapping gene clusters within arrayed metagenomic libraries to expand the structural diversity of biomedically relevant natural products.</title>
        <authorList>
            <person name="Owen J.G."/>
            <person name="Reddy B.V."/>
            <person name="Ternei M.A."/>
            <person name="Charlop-Powers Z."/>
            <person name="Calle P.Y."/>
            <person name="Kim J.H."/>
            <person name="Brady S.F."/>
        </authorList>
    </citation>
    <scope>NUCLEOTIDE SEQUENCE</scope>
</reference>
<organism evidence="3">
    <name type="scientific">uncultured bacterium esnapd12</name>
    <dbReference type="NCBI Taxonomy" id="1366592"/>
    <lineage>
        <taxon>Bacteria</taxon>
        <taxon>environmental samples</taxon>
    </lineage>
</organism>
<protein>
    <submittedName>
        <fullName evidence="3">Tryptophan-associated membrane protein</fullName>
    </submittedName>
</protein>
<name>S5UCK1_9BACT</name>
<dbReference type="Pfam" id="PF09534">
    <property type="entry name" value="Trp_oprn_chp"/>
    <property type="match status" value="1"/>
</dbReference>
<evidence type="ECO:0000256" key="1">
    <source>
        <dbReference type="SAM" id="MobiDB-lite"/>
    </source>
</evidence>
<proteinExistence type="predicted"/>
<feature type="transmembrane region" description="Helical" evidence="2">
    <location>
        <begin position="45"/>
        <end position="68"/>
    </location>
</feature>
<keyword evidence="2" id="KW-0812">Transmembrane</keyword>
<dbReference type="AlphaFoldDB" id="S5UCK1"/>
<keyword evidence="2" id="KW-1133">Transmembrane helix</keyword>
<dbReference type="EMBL" id="KF264551">
    <property type="protein sequence ID" value="AGS49647.1"/>
    <property type="molecule type" value="Genomic_DNA"/>
</dbReference>
<evidence type="ECO:0000313" key="3">
    <source>
        <dbReference type="EMBL" id="AGS49647.1"/>
    </source>
</evidence>
<accession>S5UCK1</accession>
<evidence type="ECO:0000256" key="2">
    <source>
        <dbReference type="SAM" id="Phobius"/>
    </source>
</evidence>
<keyword evidence="2" id="KW-0472">Membrane</keyword>
<feature type="compositionally biased region" description="Polar residues" evidence="1">
    <location>
        <begin position="191"/>
        <end position="203"/>
    </location>
</feature>
<sequence length="203" mass="20803">MTVRLAQAMLVLAAAGLWVASRLPWVAVRSSDGLGQPRTVTVNGASWSTALVPMAVLLLAAALATLAVRGWPLRLLAVLVAVVAGGAGYLAITLWTLRDVAVRGALLAQVPVTSLVASQRHSAGAAVALAAAIGALGGAALLMRVAAKASVERTKYVSPAQRRACAAAGDSTQTVTERMMWDAIDEGRDPTGNSNPDSNTEGR</sequence>
<dbReference type="NCBIfam" id="TIGR02234">
    <property type="entry name" value="trp_oprn_chp"/>
    <property type="match status" value="1"/>
</dbReference>